<keyword evidence="2" id="KW-1185">Reference proteome</keyword>
<protein>
    <submittedName>
        <fullName evidence="1">Uncharacterized protein</fullName>
    </submittedName>
</protein>
<sequence length="151" mass="17882">MLFLPQFLFIPSSIRSFSRCSWGLPPKPGLSMNIVGSIRKLKRIPIRDKYSRLNSKREHFEIIPSHFIPPLRERGFFSRFFFFLNNIFQHTIIRIRLWFSKEKLLTCEYAKVLFKNLLSNISNSDYSSLDQICSLSLIPHLKNLYFSNGYV</sequence>
<reference evidence="1 2" key="1">
    <citation type="journal article" date="2023" name="BMC Biol.">
        <title>The compact genome of the sponge Oopsacas minuta (Hexactinellida) is lacking key metazoan core genes.</title>
        <authorList>
            <person name="Santini S."/>
            <person name="Schenkelaars Q."/>
            <person name="Jourda C."/>
            <person name="Duchesne M."/>
            <person name="Belahbib H."/>
            <person name="Rocher C."/>
            <person name="Selva M."/>
            <person name="Riesgo A."/>
            <person name="Vervoort M."/>
            <person name="Leys S.P."/>
            <person name="Kodjabachian L."/>
            <person name="Le Bivic A."/>
            <person name="Borchiellini C."/>
            <person name="Claverie J.M."/>
            <person name="Renard E."/>
        </authorList>
    </citation>
    <scope>NUCLEOTIDE SEQUENCE [LARGE SCALE GENOMIC DNA]</scope>
    <source>
        <strain evidence="1">SPO-2</strain>
    </source>
</reference>
<organism evidence="1 2">
    <name type="scientific">Oopsacas minuta</name>
    <dbReference type="NCBI Taxonomy" id="111878"/>
    <lineage>
        <taxon>Eukaryota</taxon>
        <taxon>Metazoa</taxon>
        <taxon>Porifera</taxon>
        <taxon>Hexactinellida</taxon>
        <taxon>Hexasterophora</taxon>
        <taxon>Lyssacinosida</taxon>
        <taxon>Leucopsacidae</taxon>
        <taxon>Oopsacas</taxon>
    </lineage>
</organism>
<dbReference type="EMBL" id="JAKMXF010000364">
    <property type="protein sequence ID" value="KAI6646040.1"/>
    <property type="molecule type" value="Genomic_DNA"/>
</dbReference>
<gene>
    <name evidence="1" type="ORF">LOD99_9570</name>
</gene>
<accession>A0AAV7JC48</accession>
<comment type="caution">
    <text evidence="1">The sequence shown here is derived from an EMBL/GenBank/DDBJ whole genome shotgun (WGS) entry which is preliminary data.</text>
</comment>
<proteinExistence type="predicted"/>
<dbReference type="Proteomes" id="UP001165289">
    <property type="component" value="Unassembled WGS sequence"/>
</dbReference>
<dbReference type="AlphaFoldDB" id="A0AAV7JC48"/>
<evidence type="ECO:0000313" key="2">
    <source>
        <dbReference type="Proteomes" id="UP001165289"/>
    </source>
</evidence>
<evidence type="ECO:0000313" key="1">
    <source>
        <dbReference type="EMBL" id="KAI6646040.1"/>
    </source>
</evidence>
<name>A0AAV7JC48_9METZ</name>